<feature type="compositionally biased region" description="Basic and acidic residues" evidence="1">
    <location>
        <begin position="77"/>
        <end position="92"/>
    </location>
</feature>
<feature type="compositionally biased region" description="Basic and acidic residues" evidence="1">
    <location>
        <begin position="107"/>
        <end position="120"/>
    </location>
</feature>
<feature type="compositionally biased region" description="Basic residues" evidence="1">
    <location>
        <begin position="43"/>
        <end position="53"/>
    </location>
</feature>
<reference evidence="2" key="1">
    <citation type="journal article" date="2022" name="bioRxiv">
        <title>Sequencing and chromosome-scale assembly of the giantPleurodeles waltlgenome.</title>
        <authorList>
            <person name="Brown T."/>
            <person name="Elewa A."/>
            <person name="Iarovenko S."/>
            <person name="Subramanian E."/>
            <person name="Araus A.J."/>
            <person name="Petzold A."/>
            <person name="Susuki M."/>
            <person name="Suzuki K.-i.T."/>
            <person name="Hayashi T."/>
            <person name="Toyoda A."/>
            <person name="Oliveira C."/>
            <person name="Osipova E."/>
            <person name="Leigh N.D."/>
            <person name="Simon A."/>
            <person name="Yun M.H."/>
        </authorList>
    </citation>
    <scope>NUCLEOTIDE SEQUENCE</scope>
    <source>
        <strain evidence="2">20211129_DDA</strain>
        <tissue evidence="2">Liver</tissue>
    </source>
</reference>
<organism evidence="2 3">
    <name type="scientific">Pleurodeles waltl</name>
    <name type="common">Iberian ribbed newt</name>
    <dbReference type="NCBI Taxonomy" id="8319"/>
    <lineage>
        <taxon>Eukaryota</taxon>
        <taxon>Metazoa</taxon>
        <taxon>Chordata</taxon>
        <taxon>Craniata</taxon>
        <taxon>Vertebrata</taxon>
        <taxon>Euteleostomi</taxon>
        <taxon>Amphibia</taxon>
        <taxon>Batrachia</taxon>
        <taxon>Caudata</taxon>
        <taxon>Salamandroidea</taxon>
        <taxon>Salamandridae</taxon>
        <taxon>Pleurodelinae</taxon>
        <taxon>Pleurodeles</taxon>
    </lineage>
</organism>
<feature type="region of interest" description="Disordered" evidence="1">
    <location>
        <begin position="1"/>
        <end position="120"/>
    </location>
</feature>
<evidence type="ECO:0000313" key="2">
    <source>
        <dbReference type="EMBL" id="KAJ1154811.1"/>
    </source>
</evidence>
<evidence type="ECO:0000256" key="1">
    <source>
        <dbReference type="SAM" id="MobiDB-lite"/>
    </source>
</evidence>
<protein>
    <submittedName>
        <fullName evidence="2">Uncharacterized protein</fullName>
    </submittedName>
</protein>
<dbReference type="Proteomes" id="UP001066276">
    <property type="component" value="Chromosome 5"/>
</dbReference>
<dbReference type="EMBL" id="JANPWB010000009">
    <property type="protein sequence ID" value="KAJ1154811.1"/>
    <property type="molecule type" value="Genomic_DNA"/>
</dbReference>
<evidence type="ECO:0000313" key="3">
    <source>
        <dbReference type="Proteomes" id="UP001066276"/>
    </source>
</evidence>
<proteinExistence type="predicted"/>
<accession>A0AAV7RT87</accession>
<name>A0AAV7RT87_PLEWA</name>
<keyword evidence="3" id="KW-1185">Reference proteome</keyword>
<dbReference type="AlphaFoldDB" id="A0AAV7RT87"/>
<sequence>MTRFPYPYLDSQRKRTRSPSLGIQISGFPMGWKEKTDYVRVAHQNKKTPRRKERGAEAAQRKDHKQEEEQSEASSEDNPKGREGPEEPERRHVPGGMWLSQPSGTLGKKETTEDHYTASH</sequence>
<feature type="compositionally biased region" description="Basic and acidic residues" evidence="1">
    <location>
        <begin position="54"/>
        <end position="68"/>
    </location>
</feature>
<comment type="caution">
    <text evidence="2">The sequence shown here is derived from an EMBL/GenBank/DDBJ whole genome shotgun (WGS) entry which is preliminary data.</text>
</comment>
<gene>
    <name evidence="2" type="ORF">NDU88_007554</name>
</gene>